<gene>
    <name evidence="1" type="ORF">D1B33_01970</name>
</gene>
<organism evidence="1 2">
    <name type="scientific">Ureibacillus yapensis</name>
    <dbReference type="NCBI Taxonomy" id="2304605"/>
    <lineage>
        <taxon>Bacteria</taxon>
        <taxon>Bacillati</taxon>
        <taxon>Bacillota</taxon>
        <taxon>Bacilli</taxon>
        <taxon>Bacillales</taxon>
        <taxon>Caryophanaceae</taxon>
        <taxon>Ureibacillus</taxon>
    </lineage>
</organism>
<reference evidence="1 2" key="1">
    <citation type="submission" date="2018-08" db="EMBL/GenBank/DDBJ databases">
        <title>Lysinibacillus sp. YLB-03 draft genome sequence.</title>
        <authorList>
            <person name="Yu L."/>
        </authorList>
    </citation>
    <scope>NUCLEOTIDE SEQUENCE [LARGE SCALE GENOMIC DNA]</scope>
    <source>
        <strain evidence="1 2">YLB-03</strain>
    </source>
</reference>
<dbReference type="OrthoDB" id="9799862at2"/>
<sequence length="73" mass="8502">MIELTRLNGKTFSLNALYIETVESFPDTTITLTNGRKFIVKESQEQVRLKVDKFYRSIQVLSNPHLRGEDNEK</sequence>
<dbReference type="AlphaFoldDB" id="A0A396SJU3"/>
<dbReference type="PANTHER" id="PTHR39185:SF1">
    <property type="entry name" value="SWARMING MOTILITY PROTEIN SWRD"/>
    <property type="match status" value="1"/>
</dbReference>
<dbReference type="EMBL" id="QWEI01000001">
    <property type="protein sequence ID" value="RHW39639.1"/>
    <property type="molecule type" value="Genomic_DNA"/>
</dbReference>
<dbReference type="Pfam" id="PF06289">
    <property type="entry name" value="FlbD"/>
    <property type="match status" value="1"/>
</dbReference>
<name>A0A396SJU3_9BACL</name>
<dbReference type="Proteomes" id="UP000265692">
    <property type="component" value="Unassembled WGS sequence"/>
</dbReference>
<protein>
    <recommendedName>
        <fullName evidence="3">Flagellar protein FlbD</fullName>
    </recommendedName>
</protein>
<dbReference type="PANTHER" id="PTHR39185">
    <property type="entry name" value="SWARMING MOTILITY PROTEIN SWRD"/>
    <property type="match status" value="1"/>
</dbReference>
<dbReference type="RefSeq" id="WP_118874651.1">
    <property type="nucleotide sequence ID" value="NZ_QWEI01000001.1"/>
</dbReference>
<proteinExistence type="predicted"/>
<evidence type="ECO:0000313" key="2">
    <source>
        <dbReference type="Proteomes" id="UP000265692"/>
    </source>
</evidence>
<accession>A0A396SJU3</accession>
<evidence type="ECO:0000313" key="1">
    <source>
        <dbReference type="EMBL" id="RHW39639.1"/>
    </source>
</evidence>
<dbReference type="InterPro" id="IPR009384">
    <property type="entry name" value="SwrD-like"/>
</dbReference>
<comment type="caution">
    <text evidence="1">The sequence shown here is derived from an EMBL/GenBank/DDBJ whole genome shotgun (WGS) entry which is preliminary data.</text>
</comment>
<evidence type="ECO:0008006" key="3">
    <source>
        <dbReference type="Google" id="ProtNLM"/>
    </source>
</evidence>
<keyword evidence="2" id="KW-1185">Reference proteome</keyword>